<organism evidence="3 4">
    <name type="scientific">Amycolatopsis ultiminotia</name>
    <dbReference type="NCBI Taxonomy" id="543629"/>
    <lineage>
        <taxon>Bacteria</taxon>
        <taxon>Bacillati</taxon>
        <taxon>Actinomycetota</taxon>
        <taxon>Actinomycetes</taxon>
        <taxon>Pseudonocardiales</taxon>
        <taxon>Pseudonocardiaceae</taxon>
        <taxon>Amycolatopsis</taxon>
    </lineage>
</organism>
<feature type="region of interest" description="Disordered" evidence="1">
    <location>
        <begin position="189"/>
        <end position="225"/>
    </location>
</feature>
<dbReference type="PANTHER" id="PTHR12126">
    <property type="entry name" value="NADH-UBIQUINONE OXIDOREDUCTASE 39 KDA SUBUNIT-RELATED"/>
    <property type="match status" value="1"/>
</dbReference>
<protein>
    <recommendedName>
        <fullName evidence="2">NAD-dependent epimerase/dehydratase domain-containing protein</fullName>
    </recommendedName>
</protein>
<dbReference type="SUPFAM" id="SSF51735">
    <property type="entry name" value="NAD(P)-binding Rossmann-fold domains"/>
    <property type="match status" value="1"/>
</dbReference>
<dbReference type="InterPro" id="IPR051207">
    <property type="entry name" value="ComplexI_NDUFA9_subunit"/>
</dbReference>
<sequence>MTAGLETGDILVTGATGFTGTAVLRALVAGGAAPRVRVLARGPVPEWMRAAGVAVHHGDLTDPAALTGVCAGVTTLVHLASRIAGTDEECAAVNERGTAHLLAEARRAGTRRILHLSTCAIYRDGVHRAAPEPLLTTGRRTFGGPLTGARARPHNGTVCANRATGSSGTGPSGLAGAGSAGAPIGQVGRGGGAVAGEPGGRAGRARPGGDPQVGAGPVRSGRGGRRVVLETGPASGASRSRLAGERLVRSAGGIVLRPHLVYGAGDRHVIPALVHWLRAVPAWADGGTARSSVVAVAELASVIAAFALDQGTGRPGEVFHVADPRPVRMRTLAGVVCGLLDLPLPARDLPLAEHRMHTRAALPWLTDHQWSLLTRDHWYASDRVWAVTGVSPGPGLAVRLGQAAGWYREILGTKDRIRQP</sequence>
<name>A0ABP6WAN5_9PSEU</name>
<dbReference type="EMBL" id="BAAAZN010000006">
    <property type="protein sequence ID" value="GAA3548010.1"/>
    <property type="molecule type" value="Genomic_DNA"/>
</dbReference>
<comment type="caution">
    <text evidence="3">The sequence shown here is derived from an EMBL/GenBank/DDBJ whole genome shotgun (WGS) entry which is preliminary data.</text>
</comment>
<gene>
    <name evidence="3" type="ORF">GCM10022222_34520</name>
</gene>
<feature type="compositionally biased region" description="Gly residues" evidence="1">
    <location>
        <begin position="189"/>
        <end position="202"/>
    </location>
</feature>
<evidence type="ECO:0000256" key="1">
    <source>
        <dbReference type="SAM" id="MobiDB-lite"/>
    </source>
</evidence>
<dbReference type="RefSeq" id="WP_344860891.1">
    <property type="nucleotide sequence ID" value="NZ_BAAAZN010000006.1"/>
</dbReference>
<dbReference type="InterPro" id="IPR036291">
    <property type="entry name" value="NAD(P)-bd_dom_sf"/>
</dbReference>
<dbReference type="InterPro" id="IPR001509">
    <property type="entry name" value="Epimerase_deHydtase"/>
</dbReference>
<dbReference type="PANTHER" id="PTHR12126:SF11">
    <property type="entry name" value="NADH DEHYDROGENASE [UBIQUINONE] 1 ALPHA SUBCOMPLEX SUBUNIT 9, MITOCHONDRIAL"/>
    <property type="match status" value="1"/>
</dbReference>
<dbReference type="Gene3D" id="3.40.50.720">
    <property type="entry name" value="NAD(P)-binding Rossmann-like Domain"/>
    <property type="match status" value="2"/>
</dbReference>
<reference evidence="4" key="1">
    <citation type="journal article" date="2019" name="Int. J. Syst. Evol. Microbiol.">
        <title>The Global Catalogue of Microorganisms (GCM) 10K type strain sequencing project: providing services to taxonomists for standard genome sequencing and annotation.</title>
        <authorList>
            <consortium name="The Broad Institute Genomics Platform"/>
            <consortium name="The Broad Institute Genome Sequencing Center for Infectious Disease"/>
            <person name="Wu L."/>
            <person name="Ma J."/>
        </authorList>
    </citation>
    <scope>NUCLEOTIDE SEQUENCE [LARGE SCALE GENOMIC DNA]</scope>
    <source>
        <strain evidence="4">JCM 16898</strain>
    </source>
</reference>
<dbReference type="Proteomes" id="UP001500689">
    <property type="component" value="Unassembled WGS sequence"/>
</dbReference>
<dbReference type="Pfam" id="PF01370">
    <property type="entry name" value="Epimerase"/>
    <property type="match status" value="1"/>
</dbReference>
<evidence type="ECO:0000313" key="4">
    <source>
        <dbReference type="Proteomes" id="UP001500689"/>
    </source>
</evidence>
<proteinExistence type="predicted"/>
<feature type="domain" description="NAD-dependent epimerase/dehydratase" evidence="2">
    <location>
        <begin position="10"/>
        <end position="127"/>
    </location>
</feature>
<evidence type="ECO:0000313" key="3">
    <source>
        <dbReference type="EMBL" id="GAA3548010.1"/>
    </source>
</evidence>
<feature type="compositionally biased region" description="Low complexity" evidence="1">
    <location>
        <begin position="208"/>
        <end position="220"/>
    </location>
</feature>
<evidence type="ECO:0000259" key="2">
    <source>
        <dbReference type="Pfam" id="PF01370"/>
    </source>
</evidence>
<feature type="region of interest" description="Disordered" evidence="1">
    <location>
        <begin position="136"/>
        <end position="157"/>
    </location>
</feature>
<keyword evidence="4" id="KW-1185">Reference proteome</keyword>
<accession>A0ABP6WAN5</accession>